<keyword evidence="6 11" id="KW-0175">Coiled coil</keyword>
<dbReference type="OrthoDB" id="3344830at2759"/>
<dbReference type="EMBL" id="KZ857412">
    <property type="protein sequence ID" value="RDX48340.1"/>
    <property type="molecule type" value="Genomic_DNA"/>
</dbReference>
<evidence type="ECO:0000256" key="2">
    <source>
        <dbReference type="ARBA" id="ARBA00022454"/>
    </source>
</evidence>
<dbReference type="GO" id="GO:0008017">
    <property type="term" value="F:microtubule binding"/>
    <property type="evidence" value="ECO:0007669"/>
    <property type="project" value="TreeGrafter"/>
</dbReference>
<proteinExistence type="inferred from homology"/>
<dbReference type="InterPro" id="IPR038066">
    <property type="entry name" value="Spc24_Fungi_globular_sf"/>
</dbReference>
<dbReference type="Gene3D" id="3.30.160.430">
    <property type="match status" value="1"/>
</dbReference>
<dbReference type="Proteomes" id="UP000256964">
    <property type="component" value="Unassembled WGS sequence"/>
</dbReference>
<dbReference type="PANTHER" id="PTHR22142:SF2">
    <property type="entry name" value="KINETOCHORE PROTEIN SPC24"/>
    <property type="match status" value="1"/>
</dbReference>
<keyword evidence="13" id="KW-1185">Reference proteome</keyword>
<evidence type="ECO:0000313" key="13">
    <source>
        <dbReference type="Proteomes" id="UP000256964"/>
    </source>
</evidence>
<evidence type="ECO:0000256" key="10">
    <source>
        <dbReference type="RuleBase" id="RU368011"/>
    </source>
</evidence>
<organism evidence="12 13">
    <name type="scientific">Lentinus brumalis</name>
    <dbReference type="NCBI Taxonomy" id="2498619"/>
    <lineage>
        <taxon>Eukaryota</taxon>
        <taxon>Fungi</taxon>
        <taxon>Dikarya</taxon>
        <taxon>Basidiomycota</taxon>
        <taxon>Agaricomycotina</taxon>
        <taxon>Agaricomycetes</taxon>
        <taxon>Polyporales</taxon>
        <taxon>Polyporaceae</taxon>
        <taxon>Lentinus</taxon>
    </lineage>
</organism>
<dbReference type="InterPro" id="IPR013252">
    <property type="entry name" value="Ndc80_Spc24"/>
</dbReference>
<feature type="coiled-coil region" evidence="11">
    <location>
        <begin position="97"/>
        <end position="124"/>
    </location>
</feature>
<reference evidence="12 13" key="1">
    <citation type="journal article" date="2018" name="Biotechnol. Biofuels">
        <title>Integrative visual omics of the white-rot fungus Polyporus brumalis exposes the biotechnological potential of its oxidative enzymes for delignifying raw plant biomass.</title>
        <authorList>
            <person name="Miyauchi S."/>
            <person name="Rancon A."/>
            <person name="Drula E."/>
            <person name="Hage H."/>
            <person name="Chaduli D."/>
            <person name="Favel A."/>
            <person name="Grisel S."/>
            <person name="Henrissat B."/>
            <person name="Herpoel-Gimbert I."/>
            <person name="Ruiz-Duenas F.J."/>
            <person name="Chevret D."/>
            <person name="Hainaut M."/>
            <person name="Lin J."/>
            <person name="Wang M."/>
            <person name="Pangilinan J."/>
            <person name="Lipzen A."/>
            <person name="Lesage-Meessen L."/>
            <person name="Navarro D."/>
            <person name="Riley R."/>
            <person name="Grigoriev I.V."/>
            <person name="Zhou S."/>
            <person name="Raouche S."/>
            <person name="Rosso M.N."/>
        </authorList>
    </citation>
    <scope>NUCLEOTIDE SEQUENCE [LARGE SCALE GENOMIC DNA]</scope>
    <source>
        <strain evidence="12 13">BRFM 1820</strain>
    </source>
</reference>
<evidence type="ECO:0000256" key="1">
    <source>
        <dbReference type="ARBA" id="ARBA00007804"/>
    </source>
</evidence>
<dbReference type="GO" id="GO:0007059">
    <property type="term" value="P:chromosome segregation"/>
    <property type="evidence" value="ECO:0007669"/>
    <property type="project" value="TreeGrafter"/>
</dbReference>
<protein>
    <recommendedName>
        <fullName evidence="10">Kinetochore protein Spc24</fullName>
    </recommendedName>
</protein>
<evidence type="ECO:0000256" key="5">
    <source>
        <dbReference type="ARBA" id="ARBA00022838"/>
    </source>
</evidence>
<keyword evidence="3 10" id="KW-0132">Cell division</keyword>
<keyword evidence="9 10" id="KW-0137">Centromere</keyword>
<keyword evidence="8 10" id="KW-0131">Cell cycle</keyword>
<comment type="subunit">
    <text evidence="10">Component of the NDC80 complex.</text>
</comment>
<accession>A0A371D751</accession>
<evidence type="ECO:0000256" key="7">
    <source>
        <dbReference type="ARBA" id="ARBA00023242"/>
    </source>
</evidence>
<dbReference type="CDD" id="cd11565">
    <property type="entry name" value="RWD_Spc24"/>
    <property type="match status" value="1"/>
</dbReference>
<name>A0A371D751_9APHY</name>
<dbReference type="AlphaFoldDB" id="A0A371D751"/>
<evidence type="ECO:0000256" key="8">
    <source>
        <dbReference type="ARBA" id="ARBA00023306"/>
    </source>
</evidence>
<keyword evidence="2 10" id="KW-0158">Chromosome</keyword>
<dbReference type="GO" id="GO:0031262">
    <property type="term" value="C:Ndc80 complex"/>
    <property type="evidence" value="ECO:0007669"/>
    <property type="project" value="TreeGrafter"/>
</dbReference>
<sequence length="193" mass="21398">MSINVKDAVKAIREMVPIIDPEDDYLTIAAAEERMAITHETRQRELHEAHVKLKQLAKVLEAARISAARPPTIPSAEEHVAQMNDLDATRLSLAKAINDAEGALAGKEAELTRLKEETRALEMSDPAAEHDLDATALRLAMYKGLGFEPVMDKDGQMLKILIRAESGDVHRVTFDRNKSDAEYTSLLWKLATS</sequence>
<comment type="subcellular location">
    <subcellularLocation>
        <location evidence="10">Nucleus</location>
    </subcellularLocation>
    <subcellularLocation>
        <location evidence="10">Chromosome</location>
        <location evidence="10">Centromere</location>
        <location evidence="10">Kinetochore</location>
    </subcellularLocation>
</comment>
<evidence type="ECO:0000256" key="6">
    <source>
        <dbReference type="ARBA" id="ARBA00023054"/>
    </source>
</evidence>
<evidence type="ECO:0000313" key="12">
    <source>
        <dbReference type="EMBL" id="RDX48340.1"/>
    </source>
</evidence>
<gene>
    <name evidence="12" type="ORF">OH76DRAFT_1404917</name>
</gene>
<evidence type="ECO:0000256" key="11">
    <source>
        <dbReference type="SAM" id="Coils"/>
    </source>
</evidence>
<dbReference type="GO" id="GO:0051301">
    <property type="term" value="P:cell division"/>
    <property type="evidence" value="ECO:0007669"/>
    <property type="project" value="UniProtKB-UniRule"/>
</dbReference>
<evidence type="ECO:0000256" key="4">
    <source>
        <dbReference type="ARBA" id="ARBA00022776"/>
    </source>
</evidence>
<keyword evidence="4 10" id="KW-0498">Mitosis</keyword>
<keyword evidence="7 10" id="KW-0539">Nucleus</keyword>
<dbReference type="PANTHER" id="PTHR22142">
    <property type="match status" value="1"/>
</dbReference>
<keyword evidence="5 10" id="KW-0995">Kinetochore</keyword>
<comment type="function">
    <text evidence="10">Acts as a component of the essential kinetochore-associated NDC80 complex, which is required for chromosome segregation and spindle checkpoint activity.</text>
</comment>
<dbReference type="GO" id="GO:0005634">
    <property type="term" value="C:nucleus"/>
    <property type="evidence" value="ECO:0007669"/>
    <property type="project" value="UniProtKB-SubCell"/>
</dbReference>
<dbReference type="Pfam" id="PF08286">
    <property type="entry name" value="Spc24"/>
    <property type="match status" value="1"/>
</dbReference>
<evidence type="ECO:0000256" key="9">
    <source>
        <dbReference type="ARBA" id="ARBA00023328"/>
    </source>
</evidence>
<comment type="similarity">
    <text evidence="1 10">Belongs to the SPC24 family.</text>
</comment>
<dbReference type="STRING" id="139420.A0A371D751"/>
<evidence type="ECO:0000256" key="3">
    <source>
        <dbReference type="ARBA" id="ARBA00022618"/>
    </source>
</evidence>